<dbReference type="GeneID" id="83037932"/>
<dbReference type="STRING" id="225992.B5M06_01210"/>
<reference evidence="1 4" key="2">
    <citation type="submission" date="2017-03" db="EMBL/GenBank/DDBJ databases">
        <title>Rapid Whole Genome Sequencing of Comamonas kerstersii Causing Continuous ambulatory Peritoneal Dialysis-Associated Peritonitis.</title>
        <authorList>
            <person name="Zheng B."/>
        </authorList>
    </citation>
    <scope>NUCLEOTIDE SEQUENCE [LARGE SCALE GENOMIC DNA]</scope>
    <source>
        <strain evidence="1 4">8943</strain>
    </source>
</reference>
<organism evidence="2 3">
    <name type="scientific">Comamonas kerstersii</name>
    <dbReference type="NCBI Taxonomy" id="225992"/>
    <lineage>
        <taxon>Bacteria</taxon>
        <taxon>Pseudomonadati</taxon>
        <taxon>Pseudomonadota</taxon>
        <taxon>Betaproteobacteria</taxon>
        <taxon>Burkholderiales</taxon>
        <taxon>Comamonadaceae</taxon>
        <taxon>Comamonas</taxon>
    </lineage>
</organism>
<dbReference type="EMBL" id="CP020121">
    <property type="protein sequence ID" value="AQZ97082.1"/>
    <property type="molecule type" value="Genomic_DNA"/>
</dbReference>
<evidence type="ECO:0008006" key="5">
    <source>
        <dbReference type="Google" id="ProtNLM"/>
    </source>
</evidence>
<dbReference type="Proteomes" id="UP000242792">
    <property type="component" value="Chromosome"/>
</dbReference>
<proteinExistence type="predicted"/>
<dbReference type="SUPFAM" id="SSF55781">
    <property type="entry name" value="GAF domain-like"/>
    <property type="match status" value="1"/>
</dbReference>
<dbReference type="Proteomes" id="UP000053300">
    <property type="component" value="Unassembled WGS sequence"/>
</dbReference>
<accession>A0A1V3TPV1</accession>
<dbReference type="EMBL" id="LPXH01000019">
    <property type="protein sequence ID" value="KUF41772.1"/>
    <property type="molecule type" value="Genomic_DNA"/>
</dbReference>
<protein>
    <recommendedName>
        <fullName evidence="5">GAF domain-containing protein</fullName>
    </recommendedName>
</protein>
<dbReference type="RefSeq" id="WP_054066427.1">
    <property type="nucleotide sequence ID" value="NZ_CAUCIF010000007.1"/>
</dbReference>
<dbReference type="AlphaFoldDB" id="A0A0W7Z2V9"/>
<evidence type="ECO:0000313" key="1">
    <source>
        <dbReference type="EMBL" id="AQZ97082.1"/>
    </source>
</evidence>
<dbReference type="OrthoDB" id="8810170at2"/>
<evidence type="ECO:0000313" key="4">
    <source>
        <dbReference type="Proteomes" id="UP000242792"/>
    </source>
</evidence>
<accession>A0A1V0BB01</accession>
<evidence type="ECO:0000313" key="3">
    <source>
        <dbReference type="Proteomes" id="UP000053300"/>
    </source>
</evidence>
<evidence type="ECO:0000313" key="2">
    <source>
        <dbReference type="EMBL" id="KUF41772.1"/>
    </source>
</evidence>
<accession>A0A0W7Z2V9</accession>
<keyword evidence="3" id="KW-1185">Reference proteome</keyword>
<dbReference type="KEGG" id="cke:B5M06_01210"/>
<reference evidence="2 3" key="1">
    <citation type="submission" date="2015-12" db="EMBL/GenBank/DDBJ databases">
        <title>Complete genome sequence of a multi-drug resistant strain Acidovorax sp. 12322-1.</title>
        <authorList>
            <person name="Ming D."/>
            <person name="Wang M."/>
            <person name="Hu S."/>
            <person name="Zhou Y."/>
            <person name="Jiang T."/>
        </authorList>
    </citation>
    <scope>NUCLEOTIDE SEQUENCE [LARGE SCALE GENOMIC DNA]</scope>
    <source>
        <strain evidence="2 3">12322-1</strain>
    </source>
</reference>
<name>A0A0W7Z2V9_9BURK</name>
<gene>
    <name evidence="2" type="ORF">AS359_07405</name>
    <name evidence="1" type="ORF">B5M06_01210</name>
</gene>
<sequence length="164" mass="18553">MPYTAYVAAGLNGYEQVLEMHGPAGLDFLNARVPHRFTGVYRLEDGVLHNVYLHDKEGEVIPDFLQAVPLGDSFYQFVLRDREFRTCDTAREPMLDGHKYQGVIGAYYGVPLVNNYGDLFGTLCHFDVLNYSISDEEFAFLNKAALLLPKYLLRSTSRVVLLPV</sequence>